<organism evidence="1 2">
    <name type="scientific">Pristionchus mayeri</name>
    <dbReference type="NCBI Taxonomy" id="1317129"/>
    <lineage>
        <taxon>Eukaryota</taxon>
        <taxon>Metazoa</taxon>
        <taxon>Ecdysozoa</taxon>
        <taxon>Nematoda</taxon>
        <taxon>Chromadorea</taxon>
        <taxon>Rhabditida</taxon>
        <taxon>Rhabditina</taxon>
        <taxon>Diplogasteromorpha</taxon>
        <taxon>Diplogasteroidea</taxon>
        <taxon>Neodiplogasteridae</taxon>
        <taxon>Pristionchus</taxon>
    </lineage>
</organism>
<name>A0AAN5DFU8_9BILA</name>
<dbReference type="AlphaFoldDB" id="A0AAN5DFU8"/>
<sequence>ANRSTNEDIHLPLALVITNFGSNRSLSACISLPSCILAPLYSHEEEEEEWLRLITPTLEAPVDVIDEETIDKQTGKCSYLRRFRKESSSEDVDVDEEEEMNAAFIIALEIDDEEDEENDREVEMIMNSAK</sequence>
<keyword evidence="2" id="KW-1185">Reference proteome</keyword>
<accession>A0AAN5DFU8</accession>
<evidence type="ECO:0000313" key="1">
    <source>
        <dbReference type="EMBL" id="GMR61312.1"/>
    </source>
</evidence>
<feature type="non-terminal residue" evidence="1">
    <location>
        <position position="130"/>
    </location>
</feature>
<proteinExistence type="predicted"/>
<gene>
    <name evidence="1" type="ORF">PMAYCL1PPCAC_31507</name>
</gene>
<dbReference type="Proteomes" id="UP001328107">
    <property type="component" value="Unassembled WGS sequence"/>
</dbReference>
<protein>
    <submittedName>
        <fullName evidence="1">Uncharacterized protein</fullName>
    </submittedName>
</protein>
<evidence type="ECO:0000313" key="2">
    <source>
        <dbReference type="Proteomes" id="UP001328107"/>
    </source>
</evidence>
<comment type="caution">
    <text evidence="1">The sequence shown here is derived from an EMBL/GenBank/DDBJ whole genome shotgun (WGS) entry which is preliminary data.</text>
</comment>
<reference evidence="2" key="1">
    <citation type="submission" date="2022-10" db="EMBL/GenBank/DDBJ databases">
        <title>Genome assembly of Pristionchus species.</title>
        <authorList>
            <person name="Yoshida K."/>
            <person name="Sommer R.J."/>
        </authorList>
    </citation>
    <scope>NUCLEOTIDE SEQUENCE [LARGE SCALE GENOMIC DNA]</scope>
    <source>
        <strain evidence="2">RS5460</strain>
    </source>
</reference>
<feature type="non-terminal residue" evidence="1">
    <location>
        <position position="1"/>
    </location>
</feature>
<dbReference type="EMBL" id="BTRK01000006">
    <property type="protein sequence ID" value="GMR61312.1"/>
    <property type="molecule type" value="Genomic_DNA"/>
</dbReference>